<protein>
    <submittedName>
        <fullName evidence="1">Uncharacterized protein</fullName>
    </submittedName>
</protein>
<name>A0A4Y2C7F7_ARAVE</name>
<proteinExistence type="predicted"/>
<evidence type="ECO:0000313" key="2">
    <source>
        <dbReference type="Proteomes" id="UP000499080"/>
    </source>
</evidence>
<gene>
    <name evidence="1" type="ORF">AVEN_111137_1</name>
</gene>
<reference evidence="1 2" key="1">
    <citation type="journal article" date="2019" name="Sci. Rep.">
        <title>Orb-weaving spider Araneus ventricosus genome elucidates the spidroin gene catalogue.</title>
        <authorList>
            <person name="Kono N."/>
            <person name="Nakamura H."/>
            <person name="Ohtoshi R."/>
            <person name="Moran D.A.P."/>
            <person name="Shinohara A."/>
            <person name="Yoshida Y."/>
            <person name="Fujiwara M."/>
            <person name="Mori M."/>
            <person name="Tomita M."/>
            <person name="Arakawa K."/>
        </authorList>
    </citation>
    <scope>NUCLEOTIDE SEQUENCE [LARGE SCALE GENOMIC DNA]</scope>
</reference>
<evidence type="ECO:0000313" key="1">
    <source>
        <dbReference type="EMBL" id="GBM00110.1"/>
    </source>
</evidence>
<keyword evidence="2" id="KW-1185">Reference proteome</keyword>
<organism evidence="1 2">
    <name type="scientific">Araneus ventricosus</name>
    <name type="common">Orbweaver spider</name>
    <name type="synonym">Epeira ventricosa</name>
    <dbReference type="NCBI Taxonomy" id="182803"/>
    <lineage>
        <taxon>Eukaryota</taxon>
        <taxon>Metazoa</taxon>
        <taxon>Ecdysozoa</taxon>
        <taxon>Arthropoda</taxon>
        <taxon>Chelicerata</taxon>
        <taxon>Arachnida</taxon>
        <taxon>Araneae</taxon>
        <taxon>Araneomorphae</taxon>
        <taxon>Entelegynae</taxon>
        <taxon>Araneoidea</taxon>
        <taxon>Araneidae</taxon>
        <taxon>Araneus</taxon>
    </lineage>
</organism>
<comment type="caution">
    <text evidence="1">The sequence shown here is derived from an EMBL/GenBank/DDBJ whole genome shotgun (WGS) entry which is preliminary data.</text>
</comment>
<dbReference type="AlphaFoldDB" id="A0A4Y2C7F7"/>
<sequence>MQMCHFVALKQIQNPSIPARVLGKLSSSTARRNADVMFWCKDSVQNPSIPAGWRLVIFFHAQDRAMLRAILCKDSMPNPSILSAQLSSSHHTDRQC</sequence>
<dbReference type="Proteomes" id="UP000499080">
    <property type="component" value="Unassembled WGS sequence"/>
</dbReference>
<dbReference type="EMBL" id="BGPR01085590">
    <property type="protein sequence ID" value="GBM00110.1"/>
    <property type="molecule type" value="Genomic_DNA"/>
</dbReference>
<accession>A0A4Y2C7F7</accession>